<keyword evidence="1" id="KW-0812">Transmembrane</keyword>
<dbReference type="AlphaFoldDB" id="A0A0D7B565"/>
<reference evidence="2 3" key="1">
    <citation type="journal article" date="2015" name="Fungal Genet. Biol.">
        <title>Evolution of novel wood decay mechanisms in Agaricales revealed by the genome sequences of Fistulina hepatica and Cylindrobasidium torrendii.</title>
        <authorList>
            <person name="Floudas D."/>
            <person name="Held B.W."/>
            <person name="Riley R."/>
            <person name="Nagy L.G."/>
            <person name="Koehler G."/>
            <person name="Ransdell A.S."/>
            <person name="Younus H."/>
            <person name="Chow J."/>
            <person name="Chiniquy J."/>
            <person name="Lipzen A."/>
            <person name="Tritt A."/>
            <person name="Sun H."/>
            <person name="Haridas S."/>
            <person name="LaButti K."/>
            <person name="Ohm R.A."/>
            <person name="Kues U."/>
            <person name="Blanchette R.A."/>
            <person name="Grigoriev I.V."/>
            <person name="Minto R.E."/>
            <person name="Hibbett D.S."/>
        </authorList>
    </citation>
    <scope>NUCLEOTIDE SEQUENCE [LARGE SCALE GENOMIC DNA]</scope>
    <source>
        <strain evidence="2 3">FP15055 ss-10</strain>
    </source>
</reference>
<feature type="transmembrane region" description="Helical" evidence="1">
    <location>
        <begin position="12"/>
        <end position="30"/>
    </location>
</feature>
<keyword evidence="1" id="KW-1133">Transmembrane helix</keyword>
<name>A0A0D7B565_9AGAR</name>
<organism evidence="2 3">
    <name type="scientific">Cylindrobasidium torrendii FP15055 ss-10</name>
    <dbReference type="NCBI Taxonomy" id="1314674"/>
    <lineage>
        <taxon>Eukaryota</taxon>
        <taxon>Fungi</taxon>
        <taxon>Dikarya</taxon>
        <taxon>Basidiomycota</taxon>
        <taxon>Agaricomycotina</taxon>
        <taxon>Agaricomycetes</taxon>
        <taxon>Agaricomycetidae</taxon>
        <taxon>Agaricales</taxon>
        <taxon>Marasmiineae</taxon>
        <taxon>Physalacriaceae</taxon>
        <taxon>Cylindrobasidium</taxon>
    </lineage>
</organism>
<dbReference type="Proteomes" id="UP000054007">
    <property type="component" value="Unassembled WGS sequence"/>
</dbReference>
<evidence type="ECO:0000256" key="1">
    <source>
        <dbReference type="SAM" id="Phobius"/>
    </source>
</evidence>
<evidence type="ECO:0000313" key="2">
    <source>
        <dbReference type="EMBL" id="KIY65662.1"/>
    </source>
</evidence>
<sequence>MVIVDVLQRYWPALVSLSVFGLLFATCSLIRRDPRLRVLKLRDAAKRAMQTGERARAIQLMEEAMEIVADEMLDPALLSQVVFTYSSCESSETRHSVVSMV</sequence>
<accession>A0A0D7B565</accession>
<protein>
    <submittedName>
        <fullName evidence="2">Uncharacterized protein</fullName>
    </submittedName>
</protein>
<evidence type="ECO:0000313" key="3">
    <source>
        <dbReference type="Proteomes" id="UP000054007"/>
    </source>
</evidence>
<dbReference type="EMBL" id="KN880582">
    <property type="protein sequence ID" value="KIY65662.1"/>
    <property type="molecule type" value="Genomic_DNA"/>
</dbReference>
<gene>
    <name evidence="2" type="ORF">CYLTODRAFT_424177</name>
</gene>
<proteinExistence type="predicted"/>
<keyword evidence="1" id="KW-0472">Membrane</keyword>
<keyword evidence="3" id="KW-1185">Reference proteome</keyword>